<name>A0A819BY28_9BILA</name>
<accession>A0A819BY28</accession>
<keyword evidence="1" id="KW-1133">Transmembrane helix</keyword>
<comment type="caution">
    <text evidence="2">The sequence shown here is derived from an EMBL/GenBank/DDBJ whole genome shotgun (WGS) entry which is preliminary data.</text>
</comment>
<gene>
    <name evidence="2" type="ORF">KXQ929_LOCUS17642</name>
</gene>
<keyword evidence="1" id="KW-0472">Membrane</keyword>
<proteinExistence type="predicted"/>
<dbReference type="Proteomes" id="UP000663868">
    <property type="component" value="Unassembled WGS sequence"/>
</dbReference>
<sequence length="100" mass="11606">MASNSGLRWKNMDLNDTTTPFNPNYIYRMYCGGWLMATTISSTVLYFHPSTSGKYFGCVHYNHKSEWDYRIEGDCAKRPPSYPDYIAPVEKLQYIVVESD</sequence>
<protein>
    <submittedName>
        <fullName evidence="2">Uncharacterized protein</fullName>
    </submittedName>
</protein>
<evidence type="ECO:0000313" key="2">
    <source>
        <dbReference type="EMBL" id="CAF3811384.1"/>
    </source>
</evidence>
<evidence type="ECO:0000313" key="3">
    <source>
        <dbReference type="Proteomes" id="UP000663868"/>
    </source>
</evidence>
<dbReference type="AlphaFoldDB" id="A0A819BY28"/>
<evidence type="ECO:0000256" key="1">
    <source>
        <dbReference type="SAM" id="Phobius"/>
    </source>
</evidence>
<keyword evidence="1" id="KW-0812">Transmembrane</keyword>
<reference evidence="2" key="1">
    <citation type="submission" date="2021-02" db="EMBL/GenBank/DDBJ databases">
        <authorList>
            <person name="Nowell W R."/>
        </authorList>
    </citation>
    <scope>NUCLEOTIDE SEQUENCE</scope>
</reference>
<organism evidence="2 3">
    <name type="scientific">Adineta steineri</name>
    <dbReference type="NCBI Taxonomy" id="433720"/>
    <lineage>
        <taxon>Eukaryota</taxon>
        <taxon>Metazoa</taxon>
        <taxon>Spiralia</taxon>
        <taxon>Gnathifera</taxon>
        <taxon>Rotifera</taxon>
        <taxon>Eurotatoria</taxon>
        <taxon>Bdelloidea</taxon>
        <taxon>Adinetida</taxon>
        <taxon>Adinetidae</taxon>
        <taxon>Adineta</taxon>
    </lineage>
</organism>
<dbReference type="EMBL" id="CAJOBB010001116">
    <property type="protein sequence ID" value="CAF3811384.1"/>
    <property type="molecule type" value="Genomic_DNA"/>
</dbReference>
<feature type="transmembrane region" description="Helical" evidence="1">
    <location>
        <begin position="25"/>
        <end position="47"/>
    </location>
</feature>